<dbReference type="SUPFAM" id="SSF117281">
    <property type="entry name" value="Kelch motif"/>
    <property type="match status" value="1"/>
</dbReference>
<dbReference type="PANTHER" id="PTHR46407">
    <property type="entry name" value="OS02G0208700 PROTEIN"/>
    <property type="match status" value="1"/>
</dbReference>
<comment type="caution">
    <text evidence="1">The sequence shown here is derived from an EMBL/GenBank/DDBJ whole genome shotgun (WGS) entry which is preliminary data.</text>
</comment>
<dbReference type="InterPro" id="IPR015915">
    <property type="entry name" value="Kelch-typ_b-propeller"/>
</dbReference>
<keyword evidence="2" id="KW-1185">Reference proteome</keyword>
<organism evidence="1 2">
    <name type="scientific">Adiantum capillus-veneris</name>
    <name type="common">Maidenhair fern</name>
    <dbReference type="NCBI Taxonomy" id="13818"/>
    <lineage>
        <taxon>Eukaryota</taxon>
        <taxon>Viridiplantae</taxon>
        <taxon>Streptophyta</taxon>
        <taxon>Embryophyta</taxon>
        <taxon>Tracheophyta</taxon>
        <taxon>Polypodiopsida</taxon>
        <taxon>Polypodiidae</taxon>
        <taxon>Polypodiales</taxon>
        <taxon>Pteridineae</taxon>
        <taxon>Pteridaceae</taxon>
        <taxon>Vittarioideae</taxon>
        <taxon>Adiantum</taxon>
    </lineage>
</organism>
<dbReference type="AlphaFoldDB" id="A0A9D4ZCK1"/>
<protein>
    <recommendedName>
        <fullName evidence="3">F-box domain-containing protein</fullName>
    </recommendedName>
</protein>
<dbReference type="Gene3D" id="2.120.10.80">
    <property type="entry name" value="Kelch-type beta propeller"/>
    <property type="match status" value="1"/>
</dbReference>
<evidence type="ECO:0008006" key="3">
    <source>
        <dbReference type="Google" id="ProtNLM"/>
    </source>
</evidence>
<accession>A0A9D4ZCK1</accession>
<dbReference type="GO" id="GO:0080037">
    <property type="term" value="P:negative regulation of cytokinin-activated signaling pathway"/>
    <property type="evidence" value="ECO:0007669"/>
    <property type="project" value="InterPro"/>
</dbReference>
<dbReference type="Proteomes" id="UP000886520">
    <property type="component" value="Chromosome 15"/>
</dbReference>
<dbReference type="InterPro" id="IPR044595">
    <property type="entry name" value="KMD1-4"/>
</dbReference>
<dbReference type="EMBL" id="JABFUD020000015">
    <property type="protein sequence ID" value="KAI5069037.1"/>
    <property type="molecule type" value="Genomic_DNA"/>
</dbReference>
<evidence type="ECO:0000313" key="1">
    <source>
        <dbReference type="EMBL" id="KAI5069037.1"/>
    </source>
</evidence>
<evidence type="ECO:0000313" key="2">
    <source>
        <dbReference type="Proteomes" id="UP000886520"/>
    </source>
</evidence>
<dbReference type="OrthoDB" id="191037at2759"/>
<reference evidence="1" key="1">
    <citation type="submission" date="2021-01" db="EMBL/GenBank/DDBJ databases">
        <title>Adiantum capillus-veneris genome.</title>
        <authorList>
            <person name="Fang Y."/>
            <person name="Liao Q."/>
        </authorList>
    </citation>
    <scope>NUCLEOTIDE SEQUENCE</scope>
    <source>
        <strain evidence="1">H3</strain>
        <tissue evidence="1">Leaf</tissue>
    </source>
</reference>
<gene>
    <name evidence="1" type="ORF">GOP47_0015338</name>
</gene>
<dbReference type="PANTHER" id="PTHR46407:SF3">
    <property type="entry name" value="OS02G0208700 PROTEIN"/>
    <property type="match status" value="1"/>
</dbReference>
<dbReference type="GO" id="GO:2000762">
    <property type="term" value="P:regulation of phenylpropanoid metabolic process"/>
    <property type="evidence" value="ECO:0007669"/>
    <property type="project" value="InterPro"/>
</dbReference>
<name>A0A9D4ZCK1_ADICA</name>
<sequence length="295" mass="33068">MRRPDSKDTGDLIPGLPNCLTLDCILPRLPWHARAVLVATSKGWNHALREPHIYSELTRRAHRTISRKGLVLLHQLSDAETFDCFRAINTKRRLPTPLALSILEDCSSTGSCLNMHGTDNSWTWRRLPPIPAYAPLKGQFVLACTCWTSQPAYGVGGSSGSHIHDPDPNPEVYNVDTEEWELLPRVVMSRSLHYNGVSFIKHANLLVTHGFRTTHRGELVSFLRAYSPVMGTWCDYEGEDEVDNDAHVLENCIVSNRGDAERRASSKLDNVAIGDIVLSTVAQHQIIVIKRVMMK</sequence>
<proteinExistence type="predicted"/>